<sequence length="239" mass="25890">NWQNGQLTSTTAEPSTDGDLTTTEFTSEVSTTTTDEQTVSTTESETTTMDPTEQTIEESTATAEGGITTKTTDELTSTTEEQTATTSNSPTTVELTTVTEELEAEPLCPEGFIGSVPHPDRCDSYYMCTGWTPIQLFCLPGQEFDPVLSQCVVIAEDGCTSRLTNEVVNKQETRSHIHEGDVDRNDLNRKADGSRATAEFANRIARTELCPLGFEGRIATPEGKSFYLCSGGNAIELLC</sequence>
<dbReference type="PROSITE" id="PS50940">
    <property type="entry name" value="CHIT_BIND_II"/>
    <property type="match status" value="1"/>
</dbReference>
<dbReference type="AlphaFoldDB" id="A0A1E1W495"/>
<feature type="compositionally biased region" description="Low complexity" evidence="1">
    <location>
        <begin position="21"/>
        <end position="53"/>
    </location>
</feature>
<feature type="non-terminal residue" evidence="3">
    <location>
        <position position="239"/>
    </location>
</feature>
<feature type="region of interest" description="Disordered" evidence="1">
    <location>
        <begin position="1"/>
        <end position="93"/>
    </location>
</feature>
<protein>
    <recommendedName>
        <fullName evidence="2">Chitin-binding type-2 domain-containing protein</fullName>
    </recommendedName>
</protein>
<dbReference type="Gene3D" id="2.170.140.10">
    <property type="entry name" value="Chitin binding domain"/>
    <property type="match status" value="1"/>
</dbReference>
<dbReference type="InterPro" id="IPR002557">
    <property type="entry name" value="Chitin-bd_dom"/>
</dbReference>
<organism evidence="3">
    <name type="scientific">Pectinophora gossypiella</name>
    <name type="common">Cotton pink bollworm</name>
    <name type="synonym">Depressaria gossypiella</name>
    <dbReference type="NCBI Taxonomy" id="13191"/>
    <lineage>
        <taxon>Eukaryota</taxon>
        <taxon>Metazoa</taxon>
        <taxon>Ecdysozoa</taxon>
        <taxon>Arthropoda</taxon>
        <taxon>Hexapoda</taxon>
        <taxon>Insecta</taxon>
        <taxon>Pterygota</taxon>
        <taxon>Neoptera</taxon>
        <taxon>Endopterygota</taxon>
        <taxon>Lepidoptera</taxon>
        <taxon>Glossata</taxon>
        <taxon>Ditrysia</taxon>
        <taxon>Gelechioidea</taxon>
        <taxon>Gelechiidae</taxon>
        <taxon>Apatetrinae</taxon>
        <taxon>Pectinophora</taxon>
    </lineage>
</organism>
<name>A0A1E1W495_PECGO</name>
<dbReference type="SUPFAM" id="SSF57625">
    <property type="entry name" value="Invertebrate chitin-binding proteins"/>
    <property type="match status" value="1"/>
</dbReference>
<dbReference type="SMART" id="SM00494">
    <property type="entry name" value="ChtBD2"/>
    <property type="match status" value="1"/>
</dbReference>
<evidence type="ECO:0000313" key="3">
    <source>
        <dbReference type="EMBL" id="JAT81759.1"/>
    </source>
</evidence>
<feature type="compositionally biased region" description="Low complexity" evidence="1">
    <location>
        <begin position="68"/>
        <end position="93"/>
    </location>
</feature>
<feature type="non-terminal residue" evidence="3">
    <location>
        <position position="1"/>
    </location>
</feature>
<dbReference type="EMBL" id="GDQN01009295">
    <property type="protein sequence ID" value="JAT81759.1"/>
    <property type="molecule type" value="Transcribed_RNA"/>
</dbReference>
<feature type="compositionally biased region" description="Polar residues" evidence="1">
    <location>
        <begin position="1"/>
        <end position="20"/>
    </location>
</feature>
<dbReference type="Pfam" id="PF01607">
    <property type="entry name" value="CBM_14"/>
    <property type="match status" value="1"/>
</dbReference>
<reference evidence="3" key="1">
    <citation type="submission" date="2015-09" db="EMBL/GenBank/DDBJ databases">
        <title>De novo assembly of Pectinophora gossypiella (Pink Bollworm) gut transcriptome.</title>
        <authorList>
            <person name="Tassone E.E."/>
        </authorList>
    </citation>
    <scope>NUCLEOTIDE SEQUENCE</scope>
</reference>
<evidence type="ECO:0000259" key="2">
    <source>
        <dbReference type="PROSITE" id="PS50940"/>
    </source>
</evidence>
<accession>A0A1E1W495</accession>
<gene>
    <name evidence="3" type="ORF">g.12765</name>
</gene>
<dbReference type="InterPro" id="IPR036508">
    <property type="entry name" value="Chitin-bd_dom_sf"/>
</dbReference>
<dbReference type="GO" id="GO:0005576">
    <property type="term" value="C:extracellular region"/>
    <property type="evidence" value="ECO:0007669"/>
    <property type="project" value="InterPro"/>
</dbReference>
<dbReference type="OrthoDB" id="6020543at2759"/>
<proteinExistence type="predicted"/>
<evidence type="ECO:0000256" key="1">
    <source>
        <dbReference type="SAM" id="MobiDB-lite"/>
    </source>
</evidence>
<feature type="domain" description="Chitin-binding type-2" evidence="2">
    <location>
        <begin position="105"/>
        <end position="161"/>
    </location>
</feature>
<dbReference type="GO" id="GO:0008061">
    <property type="term" value="F:chitin binding"/>
    <property type="evidence" value="ECO:0007669"/>
    <property type="project" value="InterPro"/>
</dbReference>